<accession>A0AAV4RHK3</accession>
<comment type="caution">
    <text evidence="1">The sequence shown here is derived from an EMBL/GenBank/DDBJ whole genome shotgun (WGS) entry which is preliminary data.</text>
</comment>
<name>A0AAV4RHK3_CAEEX</name>
<dbReference type="Proteomes" id="UP001054945">
    <property type="component" value="Unassembled WGS sequence"/>
</dbReference>
<gene>
    <name evidence="1" type="ORF">CEXT_716671</name>
</gene>
<protein>
    <submittedName>
        <fullName evidence="1">Uncharacterized protein</fullName>
    </submittedName>
</protein>
<evidence type="ECO:0000313" key="1">
    <source>
        <dbReference type="EMBL" id="GIY21403.1"/>
    </source>
</evidence>
<organism evidence="1 2">
    <name type="scientific">Caerostris extrusa</name>
    <name type="common">Bark spider</name>
    <name type="synonym">Caerostris bankana</name>
    <dbReference type="NCBI Taxonomy" id="172846"/>
    <lineage>
        <taxon>Eukaryota</taxon>
        <taxon>Metazoa</taxon>
        <taxon>Ecdysozoa</taxon>
        <taxon>Arthropoda</taxon>
        <taxon>Chelicerata</taxon>
        <taxon>Arachnida</taxon>
        <taxon>Araneae</taxon>
        <taxon>Araneomorphae</taxon>
        <taxon>Entelegynae</taxon>
        <taxon>Araneoidea</taxon>
        <taxon>Araneidae</taxon>
        <taxon>Caerostris</taxon>
    </lineage>
</organism>
<dbReference type="AlphaFoldDB" id="A0AAV4RHK3"/>
<dbReference type="EMBL" id="BPLR01008017">
    <property type="protein sequence ID" value="GIY21403.1"/>
    <property type="molecule type" value="Genomic_DNA"/>
</dbReference>
<evidence type="ECO:0000313" key="2">
    <source>
        <dbReference type="Proteomes" id="UP001054945"/>
    </source>
</evidence>
<keyword evidence="2" id="KW-1185">Reference proteome</keyword>
<proteinExistence type="predicted"/>
<sequence>MVHFHTSRKKLRYSGMADSGILLKQELSTYEEGLLGTLDLLFTGQLFCRYGSGRQEGRPLGHSFGFDLQVTSVVNFDFLLVHALWREEVVMELASEKDGKK</sequence>
<reference evidence="1 2" key="1">
    <citation type="submission" date="2021-06" db="EMBL/GenBank/DDBJ databases">
        <title>Caerostris extrusa draft genome.</title>
        <authorList>
            <person name="Kono N."/>
            <person name="Arakawa K."/>
        </authorList>
    </citation>
    <scope>NUCLEOTIDE SEQUENCE [LARGE SCALE GENOMIC DNA]</scope>
</reference>